<dbReference type="Proteomes" id="UP000233200">
    <property type="component" value="Unplaced"/>
</dbReference>
<dbReference type="InterPro" id="IPR000741">
    <property type="entry name" value="FBA_I"/>
</dbReference>
<name>A0A2K6Q2T8_RHIRO</name>
<dbReference type="Pfam" id="PF00274">
    <property type="entry name" value="Glycolytic"/>
    <property type="match status" value="1"/>
</dbReference>
<sequence>MILDDGCPFPQVIISKGGVLGIKVDKGMVPLAGTNGETTTQGLYGLSECCAQYKKDGHCVLKIGEHTPSVLAIMANANVLAHYQNGIVPIAEPEILTDGDHDLKCCQHVTKKVLTAVYKALSGTLLNPNMVIPGHACTHKFSHWEIAMATVTMLCPTVPIPRPVPGITFLSGGQSEEEASINLNAINNRALQSSALKAWGGKKENLKASKRVLANSLACQGKYTPSSQALFISNHAFISSSLTTSIKQRCSQAVPNTPGPAPCPTLLKRGPPPQGSRLACPCSCLPRDSGV</sequence>
<evidence type="ECO:0000256" key="3">
    <source>
        <dbReference type="ARBA" id="ARBA00013068"/>
    </source>
</evidence>
<dbReference type="GO" id="GO:0006096">
    <property type="term" value="P:glycolytic process"/>
    <property type="evidence" value="ECO:0007669"/>
    <property type="project" value="UniProtKB-UniPathway"/>
</dbReference>
<dbReference type="AlphaFoldDB" id="A0A2K6Q2T8"/>
<dbReference type="InterPro" id="IPR013785">
    <property type="entry name" value="Aldolase_TIM"/>
</dbReference>
<comment type="pathway">
    <text evidence="1">Carbohydrate degradation; glycolysis; D-glyceraldehyde 3-phosphate and glycerone phosphate from D-glucose: step 4/4.</text>
</comment>
<dbReference type="GeneTree" id="ENSGT00950000182987"/>
<dbReference type="PANTHER" id="PTHR11627">
    <property type="entry name" value="FRUCTOSE-BISPHOSPHATE ALDOLASE"/>
    <property type="match status" value="1"/>
</dbReference>
<dbReference type="Ensembl" id="ENSRROT00000047292.1">
    <property type="protein sequence ID" value="ENSRROP00000023091.1"/>
    <property type="gene ID" value="ENSRROG00000035404.1"/>
</dbReference>
<keyword evidence="7" id="KW-1185">Reference proteome</keyword>
<proteinExistence type="inferred from homology"/>
<evidence type="ECO:0000256" key="2">
    <source>
        <dbReference type="ARBA" id="ARBA00010387"/>
    </source>
</evidence>
<evidence type="ECO:0000256" key="1">
    <source>
        <dbReference type="ARBA" id="ARBA00004714"/>
    </source>
</evidence>
<evidence type="ECO:0000256" key="5">
    <source>
        <dbReference type="ARBA" id="ARBA00023239"/>
    </source>
</evidence>
<dbReference type="Gene3D" id="3.20.20.70">
    <property type="entry name" value="Aldolase class I"/>
    <property type="match status" value="1"/>
</dbReference>
<keyword evidence="5" id="KW-0456">Lyase</keyword>
<evidence type="ECO:0000313" key="7">
    <source>
        <dbReference type="Proteomes" id="UP000233200"/>
    </source>
</evidence>
<comment type="similarity">
    <text evidence="2">Belongs to the class I fructose-bisphosphate aldolase family.</text>
</comment>
<protein>
    <recommendedName>
        <fullName evidence="3">fructose-bisphosphate aldolase</fullName>
        <ecNumber evidence="3">4.1.2.13</ecNumber>
    </recommendedName>
</protein>
<dbReference type="SUPFAM" id="SSF51569">
    <property type="entry name" value="Aldolase"/>
    <property type="match status" value="1"/>
</dbReference>
<organism evidence="6 7">
    <name type="scientific">Rhinopithecus roxellana</name>
    <name type="common">Golden snub-nosed monkey</name>
    <name type="synonym">Pygathrix roxellana</name>
    <dbReference type="NCBI Taxonomy" id="61622"/>
    <lineage>
        <taxon>Eukaryota</taxon>
        <taxon>Metazoa</taxon>
        <taxon>Chordata</taxon>
        <taxon>Craniata</taxon>
        <taxon>Vertebrata</taxon>
        <taxon>Euteleostomi</taxon>
        <taxon>Mammalia</taxon>
        <taxon>Eutheria</taxon>
        <taxon>Euarchontoglires</taxon>
        <taxon>Primates</taxon>
        <taxon>Haplorrhini</taxon>
        <taxon>Catarrhini</taxon>
        <taxon>Cercopithecidae</taxon>
        <taxon>Colobinae</taxon>
        <taxon>Rhinopithecus</taxon>
    </lineage>
</organism>
<evidence type="ECO:0000256" key="4">
    <source>
        <dbReference type="ARBA" id="ARBA00023152"/>
    </source>
</evidence>
<reference evidence="6" key="2">
    <citation type="submission" date="2025-09" db="UniProtKB">
        <authorList>
            <consortium name="Ensembl"/>
        </authorList>
    </citation>
    <scope>IDENTIFICATION</scope>
</reference>
<evidence type="ECO:0000313" key="6">
    <source>
        <dbReference type="Ensembl" id="ENSRROP00000023091.1"/>
    </source>
</evidence>
<keyword evidence="4" id="KW-0324">Glycolysis</keyword>
<dbReference type="EC" id="4.1.2.13" evidence="3"/>
<reference evidence="6" key="1">
    <citation type="submission" date="2025-08" db="UniProtKB">
        <authorList>
            <consortium name="Ensembl"/>
        </authorList>
    </citation>
    <scope>IDENTIFICATION</scope>
</reference>
<accession>A0A2K6Q2T8</accession>
<dbReference type="GO" id="GO:0004332">
    <property type="term" value="F:fructose-bisphosphate aldolase activity"/>
    <property type="evidence" value="ECO:0007669"/>
    <property type="project" value="UniProtKB-EC"/>
</dbReference>
<dbReference type="UniPathway" id="UPA00109">
    <property type="reaction ID" value="UER00183"/>
</dbReference>
<dbReference type="STRING" id="61622.ENSRROP00000023091"/>